<dbReference type="RefSeq" id="WP_149114011.1">
    <property type="nucleotide sequence ID" value="NZ_CP042425.1"/>
</dbReference>
<dbReference type="PANTHER" id="PTHR39323:SF1">
    <property type="entry name" value="BLR1149 PROTEIN"/>
    <property type="match status" value="1"/>
</dbReference>
<protein>
    <submittedName>
        <fullName evidence="1">Phosphoesterase</fullName>
    </submittedName>
</protein>
<dbReference type="InterPro" id="IPR024173">
    <property type="entry name" value="Pesterase_MJ0037-like"/>
</dbReference>
<dbReference type="KEGG" id="lrs:PX52LOC_06718"/>
<dbReference type="PIRSF" id="PIRSF000887">
    <property type="entry name" value="Pesterase_MJ0037"/>
    <property type="match status" value="1"/>
</dbReference>
<proteinExistence type="predicted"/>
<dbReference type="InterPro" id="IPR026336">
    <property type="entry name" value="PdeM-like"/>
</dbReference>
<accession>A0A5C1AK98</accession>
<dbReference type="OrthoDB" id="9795838at2"/>
<keyword evidence="2" id="KW-1185">Reference proteome</keyword>
<dbReference type="AlphaFoldDB" id="A0A5C1AK98"/>
<reference evidence="2" key="1">
    <citation type="submission" date="2019-08" db="EMBL/GenBank/DDBJ databases">
        <title>Limnoglobus roseus gen. nov., sp. nov., a novel freshwater planctomycete with a giant genome from the family Gemmataceae.</title>
        <authorList>
            <person name="Kulichevskaya I.S."/>
            <person name="Naumoff D.G."/>
            <person name="Miroshnikov K."/>
            <person name="Ivanova A."/>
            <person name="Philippov D.A."/>
            <person name="Hakobyan A."/>
            <person name="Rijpstra I.C."/>
            <person name="Sinninghe Damste J.S."/>
            <person name="Liesack W."/>
            <person name="Dedysh S.N."/>
        </authorList>
    </citation>
    <scope>NUCLEOTIDE SEQUENCE [LARGE SCALE GENOMIC DNA]</scope>
    <source>
        <strain evidence="2">PX52</strain>
    </source>
</reference>
<gene>
    <name evidence="1" type="ORF">PX52LOC_06718</name>
</gene>
<dbReference type="EMBL" id="CP042425">
    <property type="protein sequence ID" value="QEL19641.1"/>
    <property type="molecule type" value="Genomic_DNA"/>
</dbReference>
<evidence type="ECO:0000313" key="2">
    <source>
        <dbReference type="Proteomes" id="UP000324974"/>
    </source>
</evidence>
<dbReference type="Proteomes" id="UP000324974">
    <property type="component" value="Chromosome"/>
</dbReference>
<evidence type="ECO:0000313" key="1">
    <source>
        <dbReference type="EMBL" id="QEL19641.1"/>
    </source>
</evidence>
<sequence length="215" mass="23522">MSAAIELCGERIELRADRSAFWPRRQTLIVADLHFGKADTFRAEGIAVPGGTASTLARLATALDRTGATRLVVLGDFWHARSGRTPGIMSELTDWRIERPEVQIEVVKGNHDRAGLPPEAWSGDWRSDDVADGPFVYRHHPESSEVGYVLAGHLHPAFRLFGAGRQTLSLPCFWLGIRVAVLPAFGSFTGTANVRPGVEDRVYVIADDEVIPVPA</sequence>
<dbReference type="SUPFAM" id="SSF56300">
    <property type="entry name" value="Metallo-dependent phosphatases"/>
    <property type="match status" value="1"/>
</dbReference>
<name>A0A5C1AK98_9BACT</name>
<dbReference type="NCBIfam" id="TIGR04123">
    <property type="entry name" value="P_estr_lig_assc"/>
    <property type="match status" value="1"/>
</dbReference>
<organism evidence="1 2">
    <name type="scientific">Limnoglobus roseus</name>
    <dbReference type="NCBI Taxonomy" id="2598579"/>
    <lineage>
        <taxon>Bacteria</taxon>
        <taxon>Pseudomonadati</taxon>
        <taxon>Planctomycetota</taxon>
        <taxon>Planctomycetia</taxon>
        <taxon>Gemmatales</taxon>
        <taxon>Gemmataceae</taxon>
        <taxon>Limnoglobus</taxon>
    </lineage>
</organism>
<dbReference type="PANTHER" id="PTHR39323">
    <property type="entry name" value="BLR1149 PROTEIN"/>
    <property type="match status" value="1"/>
</dbReference>
<dbReference type="InterPro" id="IPR029052">
    <property type="entry name" value="Metallo-depent_PP-like"/>
</dbReference>